<dbReference type="EMBL" id="ML119143">
    <property type="protein sequence ID" value="RPB10390.1"/>
    <property type="molecule type" value="Genomic_DNA"/>
</dbReference>
<gene>
    <name evidence="2" type="ORF">P167DRAFT_537579</name>
</gene>
<organism evidence="2 3">
    <name type="scientific">Morchella conica CCBAS932</name>
    <dbReference type="NCBI Taxonomy" id="1392247"/>
    <lineage>
        <taxon>Eukaryota</taxon>
        <taxon>Fungi</taxon>
        <taxon>Dikarya</taxon>
        <taxon>Ascomycota</taxon>
        <taxon>Pezizomycotina</taxon>
        <taxon>Pezizomycetes</taxon>
        <taxon>Pezizales</taxon>
        <taxon>Morchellaceae</taxon>
        <taxon>Morchella</taxon>
    </lineage>
</organism>
<protein>
    <submittedName>
        <fullName evidence="2">Uncharacterized protein</fullName>
    </submittedName>
</protein>
<evidence type="ECO:0000313" key="2">
    <source>
        <dbReference type="EMBL" id="RPB10390.1"/>
    </source>
</evidence>
<evidence type="ECO:0000256" key="1">
    <source>
        <dbReference type="SAM" id="Phobius"/>
    </source>
</evidence>
<reference evidence="2 3" key="1">
    <citation type="journal article" date="2018" name="Nat. Ecol. Evol.">
        <title>Pezizomycetes genomes reveal the molecular basis of ectomycorrhizal truffle lifestyle.</title>
        <authorList>
            <person name="Murat C."/>
            <person name="Payen T."/>
            <person name="Noel B."/>
            <person name="Kuo A."/>
            <person name="Morin E."/>
            <person name="Chen J."/>
            <person name="Kohler A."/>
            <person name="Krizsan K."/>
            <person name="Balestrini R."/>
            <person name="Da Silva C."/>
            <person name="Montanini B."/>
            <person name="Hainaut M."/>
            <person name="Levati E."/>
            <person name="Barry K.W."/>
            <person name="Belfiori B."/>
            <person name="Cichocki N."/>
            <person name="Clum A."/>
            <person name="Dockter R.B."/>
            <person name="Fauchery L."/>
            <person name="Guy J."/>
            <person name="Iotti M."/>
            <person name="Le Tacon F."/>
            <person name="Lindquist E.A."/>
            <person name="Lipzen A."/>
            <person name="Malagnac F."/>
            <person name="Mello A."/>
            <person name="Molinier V."/>
            <person name="Miyauchi S."/>
            <person name="Poulain J."/>
            <person name="Riccioni C."/>
            <person name="Rubini A."/>
            <person name="Sitrit Y."/>
            <person name="Splivallo R."/>
            <person name="Traeger S."/>
            <person name="Wang M."/>
            <person name="Zifcakova L."/>
            <person name="Wipf D."/>
            <person name="Zambonelli A."/>
            <person name="Paolocci F."/>
            <person name="Nowrousian M."/>
            <person name="Ottonello S."/>
            <person name="Baldrian P."/>
            <person name="Spatafora J.W."/>
            <person name="Henrissat B."/>
            <person name="Nagy L.G."/>
            <person name="Aury J.M."/>
            <person name="Wincker P."/>
            <person name="Grigoriev I.V."/>
            <person name="Bonfante P."/>
            <person name="Martin F.M."/>
        </authorList>
    </citation>
    <scope>NUCLEOTIDE SEQUENCE [LARGE SCALE GENOMIC DNA]</scope>
    <source>
        <strain evidence="2 3">CCBAS932</strain>
    </source>
</reference>
<keyword evidence="1" id="KW-1133">Transmembrane helix</keyword>
<keyword evidence="1" id="KW-0472">Membrane</keyword>
<name>A0A3N4KIP6_9PEZI</name>
<proteinExistence type="predicted"/>
<dbReference type="Proteomes" id="UP000277580">
    <property type="component" value="Unassembled WGS sequence"/>
</dbReference>
<dbReference type="AlphaFoldDB" id="A0A3N4KIP6"/>
<evidence type="ECO:0000313" key="3">
    <source>
        <dbReference type="Proteomes" id="UP000277580"/>
    </source>
</evidence>
<dbReference type="InParanoid" id="A0A3N4KIP6"/>
<accession>A0A3N4KIP6</accession>
<sequence length="56" mass="6410">MNLGEQCERTPTAGPWGLFFIILILYHNSHASRLSGRQVNRGSRLYSGDRMSFVLR</sequence>
<keyword evidence="3" id="KW-1185">Reference proteome</keyword>
<keyword evidence="1" id="KW-0812">Transmembrane</keyword>
<feature type="transmembrane region" description="Helical" evidence="1">
    <location>
        <begin position="12"/>
        <end position="28"/>
    </location>
</feature>